<evidence type="ECO:0000259" key="2">
    <source>
        <dbReference type="PROSITE" id="PS51382"/>
    </source>
</evidence>
<dbReference type="PANTHER" id="PTHR48477">
    <property type="entry name" value="PHOSPHATE TRANSPORTER PHO1"/>
    <property type="match status" value="1"/>
</dbReference>
<dbReference type="Gramene" id="Solyc00g147577.1.1">
    <property type="protein sequence ID" value="Solyc00g147577.1.1"/>
    <property type="gene ID" value="Solyc00g147577.1"/>
</dbReference>
<dbReference type="EnsemblPlants" id="Solyc00g147577.1.1">
    <property type="protein sequence ID" value="Solyc00g147577.1.1"/>
    <property type="gene ID" value="Solyc00g147577.1"/>
</dbReference>
<evidence type="ECO:0000313" key="3">
    <source>
        <dbReference type="EnsemblPlants" id="Solyc00g147577.1.1"/>
    </source>
</evidence>
<dbReference type="OMA" id="CEIEMSA"/>
<dbReference type="GO" id="GO:0016036">
    <property type="term" value="P:cellular response to phosphate starvation"/>
    <property type="evidence" value="ECO:0007669"/>
    <property type="project" value="InterPro"/>
</dbReference>
<evidence type="ECO:0000313" key="4">
    <source>
        <dbReference type="Proteomes" id="UP000004994"/>
    </source>
</evidence>
<reference evidence="3" key="1">
    <citation type="journal article" date="2012" name="Nature">
        <title>The tomato genome sequence provides insights into fleshy fruit evolution.</title>
        <authorList>
            <consortium name="Tomato Genome Consortium"/>
        </authorList>
    </citation>
    <scope>NUCLEOTIDE SEQUENCE [LARGE SCALE GENOMIC DNA]</scope>
    <source>
        <strain evidence="3">cv. Heinz 1706</strain>
    </source>
</reference>
<dbReference type="Proteomes" id="UP000004994">
    <property type="component" value="Unassembled WGS sequence"/>
</dbReference>
<dbReference type="PANTHER" id="PTHR48477:SF1">
    <property type="entry name" value="PHOSPHATE TRANSPORTER PHO1"/>
    <property type="match status" value="1"/>
</dbReference>
<feature type="domain" description="SPX" evidence="2">
    <location>
        <begin position="1"/>
        <end position="203"/>
    </location>
</feature>
<dbReference type="PROSITE" id="PS51382">
    <property type="entry name" value="SPX"/>
    <property type="match status" value="1"/>
</dbReference>
<proteinExistence type="predicted"/>
<sequence>MLDEELKKVNEFYKTKESEFLERGDILNKQLQILLDLKQVLSDRSRKTLRSRSGSGSGFFSRSHSSSGRNSDFSETPSDCESPTGTQTEEVIAALEKNGINFVNSASTRAKTKKGGKPKVAMRIDIPATTPTRTIAAVTSMLWEDLVNNPKKDGPREYINKKKIQCAEKMIRSAFVELYRGLGLLKTYRFVVNLSLNYFHACI</sequence>
<dbReference type="InterPro" id="IPR004331">
    <property type="entry name" value="SPX_dom"/>
</dbReference>
<name>A0A494GA30_SOLLC</name>
<dbReference type="Pfam" id="PF03105">
    <property type="entry name" value="SPX"/>
    <property type="match status" value="1"/>
</dbReference>
<dbReference type="InParanoid" id="A0A494GA30"/>
<dbReference type="InterPro" id="IPR052486">
    <property type="entry name" value="PHO1"/>
</dbReference>
<feature type="compositionally biased region" description="Polar residues" evidence="1">
    <location>
        <begin position="75"/>
        <end position="86"/>
    </location>
</feature>
<dbReference type="STRING" id="4081.A0A494GA30"/>
<dbReference type="AlphaFoldDB" id="A0A494GA30"/>
<dbReference type="OrthoDB" id="9970435at2759"/>
<gene>
    <name evidence="3" type="primary">LOC101252071</name>
</gene>
<organism evidence="3">
    <name type="scientific">Solanum lycopersicum</name>
    <name type="common">Tomato</name>
    <name type="synonym">Lycopersicon esculentum</name>
    <dbReference type="NCBI Taxonomy" id="4081"/>
    <lineage>
        <taxon>Eukaryota</taxon>
        <taxon>Viridiplantae</taxon>
        <taxon>Streptophyta</taxon>
        <taxon>Embryophyta</taxon>
        <taxon>Tracheophyta</taxon>
        <taxon>Spermatophyta</taxon>
        <taxon>Magnoliopsida</taxon>
        <taxon>eudicotyledons</taxon>
        <taxon>Gunneridae</taxon>
        <taxon>Pentapetalae</taxon>
        <taxon>asterids</taxon>
        <taxon>lamiids</taxon>
        <taxon>Solanales</taxon>
        <taxon>Solanaceae</taxon>
        <taxon>Solanoideae</taxon>
        <taxon>Solaneae</taxon>
        <taxon>Solanum</taxon>
        <taxon>Solanum subgen. Lycopersicon</taxon>
    </lineage>
</organism>
<evidence type="ECO:0000256" key="1">
    <source>
        <dbReference type="SAM" id="MobiDB-lite"/>
    </source>
</evidence>
<dbReference type="PaxDb" id="4081-Solyc00g149970.2.1"/>
<accession>A0A494GA30</accession>
<keyword evidence="4" id="KW-1185">Reference proteome</keyword>
<reference evidence="3" key="2">
    <citation type="submission" date="2019-04" db="UniProtKB">
        <authorList>
            <consortium name="EnsemblPlants"/>
        </authorList>
    </citation>
    <scope>IDENTIFICATION</scope>
    <source>
        <strain evidence="3">cv. Heinz 1706</strain>
    </source>
</reference>
<feature type="compositionally biased region" description="Low complexity" evidence="1">
    <location>
        <begin position="51"/>
        <end position="74"/>
    </location>
</feature>
<feature type="region of interest" description="Disordered" evidence="1">
    <location>
        <begin position="44"/>
        <end position="86"/>
    </location>
</feature>
<protein>
    <recommendedName>
        <fullName evidence="2">SPX domain-containing protein</fullName>
    </recommendedName>
</protein>